<accession>A0ABC9B453</accession>
<sequence>MPLMKQALPGTGMTSSNSQKSAPDRISALQDELLLRIMHLLTMQEAMQTTLLSRRWRNLWASLMWLSFDAAKFGSMRTYRKFVNNALMIRSSLPVPVPLDAFWISAECDISDDSLDYSDIHPWICHALSSKAWALGILKHSGPKPLSMQGYPFPFTSAYLKILGLCHCSIDDWFAQNLSSCCPVLDDLDLMSCAIHVTMFSSTTLKRLSITSTQTKKDFPTEFQYLVINMPNLVSLSLEEIPKRNIHLMDVSSVKTASIYLFSLSFGNSQVQCSILSALSNATSLALVSPSVYEDVVPKVLQSDLPRCGTFSKLKRLHLGEWFLTGGCYPLIYLLQRSPGIEKVILQLDTSGADDYDRLPNAIAEICSPRKEATMTFGCEKLKKIRIYCHLQRDKRAQIIMLILSTHISPLPSIKIKPLPV</sequence>
<dbReference type="Proteomes" id="UP001497457">
    <property type="component" value="Chromosome 24b"/>
</dbReference>
<reference evidence="3" key="1">
    <citation type="submission" date="2024-06" db="EMBL/GenBank/DDBJ databases">
        <authorList>
            <person name="Ryan C."/>
        </authorList>
    </citation>
    <scope>NUCLEOTIDE SEQUENCE [LARGE SCALE GENOMIC DNA]</scope>
</reference>
<evidence type="ECO:0008006" key="4">
    <source>
        <dbReference type="Google" id="ProtNLM"/>
    </source>
</evidence>
<dbReference type="PANTHER" id="PTHR34223">
    <property type="entry name" value="OS11G0201299 PROTEIN"/>
    <property type="match status" value="1"/>
</dbReference>
<dbReference type="Gene3D" id="1.20.1280.50">
    <property type="match status" value="1"/>
</dbReference>
<dbReference type="Gene3D" id="3.80.10.10">
    <property type="entry name" value="Ribonuclease Inhibitor"/>
    <property type="match status" value="1"/>
</dbReference>
<organism evidence="2 3">
    <name type="scientific">Urochloa decumbens</name>
    <dbReference type="NCBI Taxonomy" id="240449"/>
    <lineage>
        <taxon>Eukaryota</taxon>
        <taxon>Viridiplantae</taxon>
        <taxon>Streptophyta</taxon>
        <taxon>Embryophyta</taxon>
        <taxon>Tracheophyta</taxon>
        <taxon>Spermatophyta</taxon>
        <taxon>Magnoliopsida</taxon>
        <taxon>Liliopsida</taxon>
        <taxon>Poales</taxon>
        <taxon>Poaceae</taxon>
        <taxon>PACMAD clade</taxon>
        <taxon>Panicoideae</taxon>
        <taxon>Panicodae</taxon>
        <taxon>Paniceae</taxon>
        <taxon>Melinidinae</taxon>
        <taxon>Urochloa</taxon>
    </lineage>
</organism>
<feature type="region of interest" description="Disordered" evidence="1">
    <location>
        <begin position="1"/>
        <end position="22"/>
    </location>
</feature>
<reference evidence="2 3" key="2">
    <citation type="submission" date="2024-10" db="EMBL/GenBank/DDBJ databases">
        <authorList>
            <person name="Ryan C."/>
        </authorList>
    </citation>
    <scope>NUCLEOTIDE SEQUENCE [LARGE SCALE GENOMIC DNA]</scope>
</reference>
<dbReference type="EMBL" id="OZ075134">
    <property type="protein sequence ID" value="CAL4992581.1"/>
    <property type="molecule type" value="Genomic_DNA"/>
</dbReference>
<evidence type="ECO:0000313" key="2">
    <source>
        <dbReference type="EMBL" id="CAL4992581.1"/>
    </source>
</evidence>
<protein>
    <recommendedName>
        <fullName evidence="4">F-box domain-containing protein</fullName>
    </recommendedName>
</protein>
<evidence type="ECO:0000313" key="3">
    <source>
        <dbReference type="Proteomes" id="UP001497457"/>
    </source>
</evidence>
<feature type="compositionally biased region" description="Polar residues" evidence="1">
    <location>
        <begin position="12"/>
        <end position="21"/>
    </location>
</feature>
<dbReference type="SUPFAM" id="SSF52047">
    <property type="entry name" value="RNI-like"/>
    <property type="match status" value="1"/>
</dbReference>
<dbReference type="InterPro" id="IPR053197">
    <property type="entry name" value="F-box_SCFL_complex_component"/>
</dbReference>
<name>A0ABC9B453_9POAL</name>
<keyword evidence="3" id="KW-1185">Reference proteome</keyword>
<evidence type="ECO:0000256" key="1">
    <source>
        <dbReference type="SAM" id="MobiDB-lite"/>
    </source>
</evidence>
<proteinExistence type="predicted"/>
<gene>
    <name evidence="2" type="ORF">URODEC1_LOCUS61170</name>
</gene>
<dbReference type="SUPFAM" id="SSF81383">
    <property type="entry name" value="F-box domain"/>
    <property type="match status" value="1"/>
</dbReference>
<dbReference type="InterPro" id="IPR032675">
    <property type="entry name" value="LRR_dom_sf"/>
</dbReference>
<dbReference type="PANTHER" id="PTHR34223:SF14">
    <property type="entry name" value="OS08G0149100 PROTEIN"/>
    <property type="match status" value="1"/>
</dbReference>
<dbReference type="InterPro" id="IPR036047">
    <property type="entry name" value="F-box-like_dom_sf"/>
</dbReference>
<dbReference type="AlphaFoldDB" id="A0ABC9B453"/>